<reference evidence="8 9" key="1">
    <citation type="submission" date="2018-05" db="EMBL/GenBank/DDBJ databases">
        <title>Streptomyces venezuelae.</title>
        <authorList>
            <person name="Kim W."/>
            <person name="Lee N."/>
            <person name="Cho B.-K."/>
        </authorList>
    </citation>
    <scope>NUCLEOTIDE SEQUENCE [LARGE SCALE GENOMIC DNA]</scope>
    <source>
        <strain evidence="8 9">ATCC 15068</strain>
    </source>
</reference>
<evidence type="ECO:0000313" key="8">
    <source>
        <dbReference type="EMBL" id="QES23207.1"/>
    </source>
</evidence>
<dbReference type="InterPro" id="IPR027843">
    <property type="entry name" value="DUF4440"/>
</dbReference>
<dbReference type="Pfam" id="PF08281">
    <property type="entry name" value="Sigma70_r4_2"/>
    <property type="match status" value="1"/>
</dbReference>
<dbReference type="Gene3D" id="3.10.450.50">
    <property type="match status" value="1"/>
</dbReference>
<organism evidence="8 9">
    <name type="scientific">Streptomyces venezuelae</name>
    <dbReference type="NCBI Taxonomy" id="54571"/>
    <lineage>
        <taxon>Bacteria</taxon>
        <taxon>Bacillati</taxon>
        <taxon>Actinomycetota</taxon>
        <taxon>Actinomycetes</taxon>
        <taxon>Kitasatosporales</taxon>
        <taxon>Streptomycetaceae</taxon>
        <taxon>Streptomyces</taxon>
    </lineage>
</organism>
<dbReference type="PANTHER" id="PTHR30173:SF43">
    <property type="entry name" value="ECF RNA POLYMERASE SIGMA FACTOR SIGI-RELATED"/>
    <property type="match status" value="1"/>
</dbReference>
<dbReference type="SUPFAM" id="SSF54427">
    <property type="entry name" value="NTF2-like"/>
    <property type="match status" value="1"/>
</dbReference>
<protein>
    <submittedName>
        <fullName evidence="8">RNA polymerase subunit sigma-70</fullName>
    </submittedName>
</protein>
<dbReference type="AlphaFoldDB" id="A0A5P2AZJ9"/>
<keyword evidence="4" id="KW-0804">Transcription</keyword>
<dbReference type="Gene3D" id="1.10.10.10">
    <property type="entry name" value="Winged helix-like DNA-binding domain superfamily/Winged helix DNA-binding domain"/>
    <property type="match status" value="1"/>
</dbReference>
<evidence type="ECO:0000259" key="7">
    <source>
        <dbReference type="Pfam" id="PF14534"/>
    </source>
</evidence>
<dbReference type="PANTHER" id="PTHR30173">
    <property type="entry name" value="SIGMA 19 FACTOR"/>
    <property type="match status" value="1"/>
</dbReference>
<feature type="region of interest" description="Disordered" evidence="5">
    <location>
        <begin position="76"/>
        <end position="95"/>
    </location>
</feature>
<evidence type="ECO:0000256" key="3">
    <source>
        <dbReference type="ARBA" id="ARBA00023082"/>
    </source>
</evidence>
<evidence type="ECO:0000256" key="5">
    <source>
        <dbReference type="SAM" id="MobiDB-lite"/>
    </source>
</evidence>
<keyword evidence="2" id="KW-0805">Transcription regulation</keyword>
<comment type="similarity">
    <text evidence="1">Belongs to the sigma-70 factor family. ECF subfamily.</text>
</comment>
<evidence type="ECO:0000256" key="1">
    <source>
        <dbReference type="ARBA" id="ARBA00010641"/>
    </source>
</evidence>
<accession>A0A5P2AZJ9</accession>
<name>A0A5P2AZJ9_STRVZ</name>
<dbReference type="GO" id="GO:0003677">
    <property type="term" value="F:DNA binding"/>
    <property type="evidence" value="ECO:0007669"/>
    <property type="project" value="InterPro"/>
</dbReference>
<keyword evidence="3" id="KW-0731">Sigma factor</keyword>
<feature type="domain" description="RNA polymerase sigma factor 70 region 4 type 2" evidence="6">
    <location>
        <begin position="108"/>
        <end position="159"/>
    </location>
</feature>
<dbReference type="Proteomes" id="UP000324106">
    <property type="component" value="Chromosome"/>
</dbReference>
<dbReference type="InterPro" id="IPR032710">
    <property type="entry name" value="NTF2-like_dom_sf"/>
</dbReference>
<feature type="compositionally biased region" description="Gly residues" evidence="5">
    <location>
        <begin position="78"/>
        <end position="94"/>
    </location>
</feature>
<dbReference type="InterPro" id="IPR013324">
    <property type="entry name" value="RNA_pol_sigma_r3/r4-like"/>
</dbReference>
<dbReference type="InterPro" id="IPR013249">
    <property type="entry name" value="RNA_pol_sigma70_r4_t2"/>
</dbReference>
<dbReference type="EMBL" id="CP029194">
    <property type="protein sequence ID" value="QES23207.1"/>
    <property type="molecule type" value="Genomic_DNA"/>
</dbReference>
<feature type="domain" description="DUF4440" evidence="7">
    <location>
        <begin position="175"/>
        <end position="226"/>
    </location>
</feature>
<evidence type="ECO:0000259" key="6">
    <source>
        <dbReference type="Pfam" id="PF08281"/>
    </source>
</evidence>
<proteinExistence type="inferred from homology"/>
<evidence type="ECO:0000256" key="4">
    <source>
        <dbReference type="ARBA" id="ARBA00023163"/>
    </source>
</evidence>
<dbReference type="Pfam" id="PF14534">
    <property type="entry name" value="DUF4440"/>
    <property type="match status" value="1"/>
</dbReference>
<dbReference type="GO" id="GO:0006352">
    <property type="term" value="P:DNA-templated transcription initiation"/>
    <property type="evidence" value="ECO:0007669"/>
    <property type="project" value="InterPro"/>
</dbReference>
<gene>
    <name evidence="8" type="ORF">DEJ46_32170</name>
</gene>
<dbReference type="InterPro" id="IPR052704">
    <property type="entry name" value="ECF_Sigma-70_Domain"/>
</dbReference>
<sequence length="284" mass="29320">MHDDMFLTALARRFDADQELLRGLALHMTGSRAEADDVLAAARAELGRDGAGVLRAWLAAHVGLACARGLRERMEGAGRPGGGGSAVGDGGRGQAPGVPDGVDSVWLALLVALEALGAEERLAYVLHDLFGLPPEETARVTGGSPVEVARHARHVRERMRGGGAARAGGGPGRQRAVVERFLAAARARDARALAAVLAPDVVAYSERGPVHGAPAVAEAAAAFARLTRVARPALVDGSVGLVAFAAGVPVSAVAFALRHDRIAVLDITTGEDRVRALDLAFPDD</sequence>
<dbReference type="InterPro" id="IPR036388">
    <property type="entry name" value="WH-like_DNA-bd_sf"/>
</dbReference>
<dbReference type="OrthoDB" id="4209257at2"/>
<dbReference type="GO" id="GO:0016987">
    <property type="term" value="F:sigma factor activity"/>
    <property type="evidence" value="ECO:0007669"/>
    <property type="project" value="UniProtKB-KW"/>
</dbReference>
<dbReference type="RefSeq" id="WP_150271989.1">
    <property type="nucleotide sequence ID" value="NZ_CP029194.1"/>
</dbReference>
<evidence type="ECO:0000256" key="2">
    <source>
        <dbReference type="ARBA" id="ARBA00023015"/>
    </source>
</evidence>
<evidence type="ECO:0000313" key="9">
    <source>
        <dbReference type="Proteomes" id="UP000324106"/>
    </source>
</evidence>
<dbReference type="SUPFAM" id="SSF88659">
    <property type="entry name" value="Sigma3 and sigma4 domains of RNA polymerase sigma factors"/>
    <property type="match status" value="1"/>
</dbReference>